<evidence type="ECO:0000256" key="1">
    <source>
        <dbReference type="SAM" id="MobiDB-lite"/>
    </source>
</evidence>
<accession>A0ABT7L096</accession>
<sequence length="301" mass="34571">MFRNCLTLLGVWTLLLLVACGSSIETNEAELRSNTDKSSIETDEADLRSNTDKSSTETNEAEIRSNTDKSSIETDEAELKSNTDKSKDTPPKITRQELVELTDHLDEVHREVVDTIETNGWYESMDEIIPSESQFEKEVRPIVTPFFTDAFVTNTIIENMEAFFCYCDAPGPLQGTMKPDLSAEIEQSDDRVQFHAYRPANEINSGSKVMVTALWEQNQWKINSFENVFSSHEQSFKLSLEQIIEYYKTKDVEISHVDTKEIATEDVVYIFETKKSKELIAVHSRDWFTIEGEKQIEQFYP</sequence>
<evidence type="ECO:0008006" key="5">
    <source>
        <dbReference type="Google" id="ProtNLM"/>
    </source>
</evidence>
<feature type="chain" id="PRO_5045644339" description="Lipoprotein" evidence="2">
    <location>
        <begin position="25"/>
        <end position="301"/>
    </location>
</feature>
<feature type="signal peptide" evidence="2">
    <location>
        <begin position="1"/>
        <end position="24"/>
    </location>
</feature>
<evidence type="ECO:0000256" key="2">
    <source>
        <dbReference type="SAM" id="SignalP"/>
    </source>
</evidence>
<dbReference type="EMBL" id="JASTZU010000012">
    <property type="protein sequence ID" value="MDL4839198.1"/>
    <property type="molecule type" value="Genomic_DNA"/>
</dbReference>
<reference evidence="3 4" key="1">
    <citation type="submission" date="2023-06" db="EMBL/GenBank/DDBJ databases">
        <title>Aquibacillus rhizosphaerae LR5S19.</title>
        <authorList>
            <person name="Sun J.-Q."/>
        </authorList>
    </citation>
    <scope>NUCLEOTIDE SEQUENCE [LARGE SCALE GENOMIC DNA]</scope>
    <source>
        <strain evidence="3 4">LR5S19</strain>
    </source>
</reference>
<evidence type="ECO:0000313" key="3">
    <source>
        <dbReference type="EMBL" id="MDL4839198.1"/>
    </source>
</evidence>
<dbReference type="Proteomes" id="UP001235343">
    <property type="component" value="Unassembled WGS sequence"/>
</dbReference>
<dbReference type="PROSITE" id="PS51257">
    <property type="entry name" value="PROKAR_LIPOPROTEIN"/>
    <property type="match status" value="1"/>
</dbReference>
<organism evidence="3 4">
    <name type="scientific">Aquibacillus rhizosphaerae</name>
    <dbReference type="NCBI Taxonomy" id="3051431"/>
    <lineage>
        <taxon>Bacteria</taxon>
        <taxon>Bacillati</taxon>
        <taxon>Bacillota</taxon>
        <taxon>Bacilli</taxon>
        <taxon>Bacillales</taxon>
        <taxon>Bacillaceae</taxon>
        <taxon>Aquibacillus</taxon>
    </lineage>
</organism>
<keyword evidence="2" id="KW-0732">Signal</keyword>
<proteinExistence type="predicted"/>
<gene>
    <name evidence="3" type="ORF">QQS35_01810</name>
</gene>
<comment type="caution">
    <text evidence="3">The sequence shown here is derived from an EMBL/GenBank/DDBJ whole genome shotgun (WGS) entry which is preliminary data.</text>
</comment>
<feature type="region of interest" description="Disordered" evidence="1">
    <location>
        <begin position="32"/>
        <end position="94"/>
    </location>
</feature>
<name>A0ABT7L096_9BACI</name>
<evidence type="ECO:0000313" key="4">
    <source>
        <dbReference type="Proteomes" id="UP001235343"/>
    </source>
</evidence>
<protein>
    <recommendedName>
        <fullName evidence="5">Lipoprotein</fullName>
    </recommendedName>
</protein>
<keyword evidence="4" id="KW-1185">Reference proteome</keyword>
<dbReference type="RefSeq" id="WP_285930055.1">
    <property type="nucleotide sequence ID" value="NZ_JASTZU010000012.1"/>
</dbReference>